<protein>
    <recommendedName>
        <fullName evidence="9">Flagellar M-ring protein</fullName>
    </recommendedName>
</protein>
<evidence type="ECO:0000256" key="6">
    <source>
        <dbReference type="ARBA" id="ARBA00022989"/>
    </source>
</evidence>
<evidence type="ECO:0000256" key="11">
    <source>
        <dbReference type="SAM" id="Phobius"/>
    </source>
</evidence>
<evidence type="ECO:0000259" key="12">
    <source>
        <dbReference type="Pfam" id="PF01514"/>
    </source>
</evidence>
<dbReference type="Pfam" id="PF01514">
    <property type="entry name" value="YscJ_FliF"/>
    <property type="match status" value="1"/>
</dbReference>
<feature type="domain" description="Flagellar M-ring C-terminal" evidence="13">
    <location>
        <begin position="275"/>
        <end position="448"/>
    </location>
</feature>
<dbReference type="NCBIfam" id="TIGR00206">
    <property type="entry name" value="fliF"/>
    <property type="match status" value="1"/>
</dbReference>
<comment type="function">
    <text evidence="9">The M ring may be actively involved in energy transduction.</text>
</comment>
<dbReference type="RefSeq" id="WP_273672396.1">
    <property type="nucleotide sequence ID" value="NZ_JAQQXR010000006.1"/>
</dbReference>
<keyword evidence="4" id="KW-1003">Cell membrane</keyword>
<feature type="region of interest" description="Disordered" evidence="10">
    <location>
        <begin position="231"/>
        <end position="251"/>
    </location>
</feature>
<dbReference type="InterPro" id="IPR043427">
    <property type="entry name" value="YscJ/FliF"/>
</dbReference>
<dbReference type="PANTHER" id="PTHR30046:SF0">
    <property type="entry name" value="FLAGELLAR M-RING PROTEIN"/>
    <property type="match status" value="1"/>
</dbReference>
<gene>
    <name evidence="14" type="primary">fliF</name>
    <name evidence="14" type="ORF">OIK44_17120</name>
</gene>
<proteinExistence type="inferred from homology"/>
<evidence type="ECO:0000256" key="5">
    <source>
        <dbReference type="ARBA" id="ARBA00022692"/>
    </source>
</evidence>
<dbReference type="Pfam" id="PF08345">
    <property type="entry name" value="YscJ_FliF_C"/>
    <property type="match status" value="1"/>
</dbReference>
<evidence type="ECO:0000259" key="13">
    <source>
        <dbReference type="Pfam" id="PF08345"/>
    </source>
</evidence>
<evidence type="ECO:0000313" key="15">
    <source>
        <dbReference type="Proteomes" id="UP001221208"/>
    </source>
</evidence>
<evidence type="ECO:0000256" key="10">
    <source>
        <dbReference type="SAM" id="MobiDB-lite"/>
    </source>
</evidence>
<keyword evidence="14" id="KW-0969">Cilium</keyword>
<comment type="similarity">
    <text evidence="3 9">Belongs to the FliF family.</text>
</comment>
<reference evidence="14 15" key="1">
    <citation type="submission" date="2022-10" db="EMBL/GenBank/DDBJ databases">
        <title>Janthinobacterium sp. hw3 Genome sequencing.</title>
        <authorList>
            <person name="Park S."/>
        </authorList>
    </citation>
    <scope>NUCLEOTIDE SEQUENCE [LARGE SCALE GENOMIC DNA]</scope>
    <source>
        <strain evidence="15">hw3</strain>
    </source>
</reference>
<feature type="compositionally biased region" description="Basic and acidic residues" evidence="10">
    <location>
        <begin position="365"/>
        <end position="375"/>
    </location>
</feature>
<dbReference type="InterPro" id="IPR000067">
    <property type="entry name" value="FlgMring_FliF"/>
</dbReference>
<keyword evidence="14" id="KW-0282">Flagellum</keyword>
<comment type="caution">
    <text evidence="14">The sequence shown here is derived from an EMBL/GenBank/DDBJ whole genome shotgun (WGS) entry which is preliminary data.</text>
</comment>
<evidence type="ECO:0000256" key="4">
    <source>
        <dbReference type="ARBA" id="ARBA00022475"/>
    </source>
</evidence>
<dbReference type="PIRSF" id="PIRSF004862">
    <property type="entry name" value="FliF"/>
    <property type="match status" value="1"/>
</dbReference>
<evidence type="ECO:0000256" key="9">
    <source>
        <dbReference type="PIRNR" id="PIRNR004862"/>
    </source>
</evidence>
<keyword evidence="15" id="KW-1185">Reference proteome</keyword>
<sequence>MAVAEELELTPDAPPAPPPTPLESMRNFAQSPMGKNFLRGLGVAALIGIGVALYMWNQPPEYRVLFSNFNDRDGGAITASLDQLNIKHKFAEGGGAILVPAEQVHDARLKLAAQGLPKGGNVGFELMENQKLGVSQFLEQVNFQRALEGELAKSIESVGAVHTARVHLALPKPSVFVREQQKPTASVLLNLHPGRALDQLQVSAIVHLVASSVPELLPINVTLVDQAGNLLSNNDKDKDKANGGGANKNLDPNQLKYVQQLQLSVIKQVESIIIPIVGEGNVRAEATADVDFSQVEQAAETYKPNSPPELSSIRSQQTSETNGAGNANPAGVPGALSNQPPGVATAPLTAAAPTGAPAAAPAAPTHKDSTTNFEVDKTVRYEQKSMGGLRRLSVAVVVNYRRSVDKAGKVTVKPISPADMVQINNLVKEAMGYNKDRGDSFSVANSPFDGIDRPAEAPLEWWRDAANLPLAKELAKFLITALILLYLFIKIVRPMMRPVFRKIDDFAAPPPVEEPVLEEEDKVDEELITQQELAAMEEDTARSYRENLAMAKKLAAEDPRVVANVIKAWIGNND</sequence>
<evidence type="ECO:0000256" key="1">
    <source>
        <dbReference type="ARBA" id="ARBA00004117"/>
    </source>
</evidence>
<dbReference type="InterPro" id="IPR013556">
    <property type="entry name" value="Flag_M-ring_C"/>
</dbReference>
<feature type="compositionally biased region" description="Polar residues" evidence="10">
    <location>
        <begin position="308"/>
        <end position="321"/>
    </location>
</feature>
<accession>A0ABT5K3I0</accession>
<name>A0ABT5K3I0_9BURK</name>
<feature type="transmembrane region" description="Helical" evidence="11">
    <location>
        <begin position="36"/>
        <end position="56"/>
    </location>
</feature>
<keyword evidence="6 11" id="KW-1133">Transmembrane helix</keyword>
<dbReference type="PRINTS" id="PR01009">
    <property type="entry name" value="FLGMRINGFLIF"/>
</dbReference>
<evidence type="ECO:0000256" key="2">
    <source>
        <dbReference type="ARBA" id="ARBA00004651"/>
    </source>
</evidence>
<keyword evidence="5 11" id="KW-0812">Transmembrane</keyword>
<dbReference type="Proteomes" id="UP001221208">
    <property type="component" value="Unassembled WGS sequence"/>
</dbReference>
<comment type="subcellular location">
    <subcellularLocation>
        <location evidence="1 9">Bacterial flagellum basal body</location>
    </subcellularLocation>
    <subcellularLocation>
        <location evidence="2">Cell membrane</location>
        <topology evidence="2">Multi-pass membrane protein</topology>
    </subcellularLocation>
</comment>
<feature type="compositionally biased region" description="Pro residues" evidence="10">
    <location>
        <begin position="12"/>
        <end position="21"/>
    </location>
</feature>
<dbReference type="PANTHER" id="PTHR30046">
    <property type="entry name" value="FLAGELLAR M-RING PROTEIN"/>
    <property type="match status" value="1"/>
</dbReference>
<dbReference type="Gene3D" id="3.30.300.30">
    <property type="match status" value="1"/>
</dbReference>
<evidence type="ECO:0000313" key="14">
    <source>
        <dbReference type="EMBL" id="MDC8759306.1"/>
    </source>
</evidence>
<feature type="region of interest" description="Disordered" evidence="10">
    <location>
        <begin position="1"/>
        <end position="23"/>
    </location>
</feature>
<feature type="region of interest" description="Disordered" evidence="10">
    <location>
        <begin position="297"/>
        <end position="375"/>
    </location>
</feature>
<evidence type="ECO:0000256" key="3">
    <source>
        <dbReference type="ARBA" id="ARBA00007971"/>
    </source>
</evidence>
<dbReference type="EMBL" id="JAQQXR010000006">
    <property type="protein sequence ID" value="MDC8759306.1"/>
    <property type="molecule type" value="Genomic_DNA"/>
</dbReference>
<feature type="domain" description="Flagellar M-ring N-terminal" evidence="12">
    <location>
        <begin position="58"/>
        <end position="232"/>
    </location>
</feature>
<evidence type="ECO:0000256" key="8">
    <source>
        <dbReference type="ARBA" id="ARBA00023143"/>
    </source>
</evidence>
<keyword evidence="7 11" id="KW-0472">Membrane</keyword>
<evidence type="ECO:0000256" key="7">
    <source>
        <dbReference type="ARBA" id="ARBA00023136"/>
    </source>
</evidence>
<feature type="compositionally biased region" description="Low complexity" evidence="10">
    <location>
        <begin position="322"/>
        <end position="364"/>
    </location>
</feature>
<keyword evidence="14" id="KW-0966">Cell projection</keyword>
<dbReference type="InterPro" id="IPR045851">
    <property type="entry name" value="AMP-bd_C_sf"/>
</dbReference>
<organism evidence="14 15">
    <name type="scientific">Janthinobacterium fluminis</name>
    <dbReference type="NCBI Taxonomy" id="2987524"/>
    <lineage>
        <taxon>Bacteria</taxon>
        <taxon>Pseudomonadati</taxon>
        <taxon>Pseudomonadota</taxon>
        <taxon>Betaproteobacteria</taxon>
        <taxon>Burkholderiales</taxon>
        <taxon>Oxalobacteraceae</taxon>
        <taxon>Janthinobacterium</taxon>
    </lineage>
</organism>
<dbReference type="InterPro" id="IPR006182">
    <property type="entry name" value="FliF_N_dom"/>
</dbReference>
<keyword evidence="8 9" id="KW-0975">Bacterial flagellum</keyword>